<dbReference type="RefSeq" id="WP_053075298.1">
    <property type="nucleotide sequence ID" value="NZ_AODU01000008.1"/>
</dbReference>
<accession>A0ABX4S889</accession>
<sequence>MDDGENKRKEAIVREGKVAVGKSTTEKDVHPTVNAERRSPIQFQDIWFLEKLAQFDRETSANHQRFKVGSDPHTPDK</sequence>
<organism evidence="1 2">
    <name type="scientific">Pectobacterium peruviense</name>
    <dbReference type="NCBI Taxonomy" id="2066479"/>
    <lineage>
        <taxon>Bacteria</taxon>
        <taxon>Pseudomonadati</taxon>
        <taxon>Pseudomonadota</taxon>
        <taxon>Gammaproteobacteria</taxon>
        <taxon>Enterobacterales</taxon>
        <taxon>Pectobacteriaceae</taxon>
        <taxon>Pectobacterium</taxon>
    </lineage>
</organism>
<comment type="caution">
    <text evidence="1">The sequence shown here is derived from an EMBL/GenBank/DDBJ whole genome shotgun (WGS) entry which is preliminary data.</text>
</comment>
<keyword evidence="2" id="KW-1185">Reference proteome</keyword>
<dbReference type="EMBL" id="LXFV01000007">
    <property type="protein sequence ID" value="PKX86773.1"/>
    <property type="molecule type" value="Genomic_DNA"/>
</dbReference>
<reference evidence="1 2" key="1">
    <citation type="submission" date="2016-04" db="EMBL/GenBank/DDBJ databases">
        <title>New species of Pectobacterium.</title>
        <authorList>
            <person name="Waleron M."/>
            <person name="Misztak A.E."/>
            <person name="Waleron K."/>
        </authorList>
    </citation>
    <scope>NUCLEOTIDE SEQUENCE [LARGE SCALE GENOMIC DNA]</scope>
    <source>
        <strain evidence="1 2">IFB5232</strain>
    </source>
</reference>
<proteinExistence type="predicted"/>
<dbReference type="Gene3D" id="4.10.91.20">
    <property type="match status" value="1"/>
</dbReference>
<evidence type="ECO:0000313" key="2">
    <source>
        <dbReference type="Proteomes" id="UP000234468"/>
    </source>
</evidence>
<dbReference type="Proteomes" id="UP000234468">
    <property type="component" value="Unassembled WGS sequence"/>
</dbReference>
<evidence type="ECO:0000313" key="1">
    <source>
        <dbReference type="EMBL" id="PKX86773.1"/>
    </source>
</evidence>
<protein>
    <recommendedName>
        <fullName evidence="3">Catalase</fullName>
    </recommendedName>
</protein>
<gene>
    <name evidence="1" type="ORF">A0G03_10315</name>
</gene>
<name>A0ABX4S889_9GAMM</name>
<evidence type="ECO:0008006" key="3">
    <source>
        <dbReference type="Google" id="ProtNLM"/>
    </source>
</evidence>